<protein>
    <submittedName>
        <fullName evidence="4">Endonuclease/exonuclease/phosphatase</fullName>
    </submittedName>
</protein>
<keyword evidence="1" id="KW-0175">Coiled coil</keyword>
<feature type="compositionally biased region" description="Basic residues" evidence="2">
    <location>
        <begin position="614"/>
        <end position="630"/>
    </location>
</feature>
<dbReference type="Proteomes" id="UP000694251">
    <property type="component" value="Chromosome 12"/>
</dbReference>
<evidence type="ECO:0000313" key="4">
    <source>
        <dbReference type="EMBL" id="KAG7548894.1"/>
    </source>
</evidence>
<organism evidence="4 5">
    <name type="scientific">Arabidopsis suecica</name>
    <name type="common">Swedish thale-cress</name>
    <name type="synonym">Cardaminopsis suecica</name>
    <dbReference type="NCBI Taxonomy" id="45249"/>
    <lineage>
        <taxon>Eukaryota</taxon>
        <taxon>Viridiplantae</taxon>
        <taxon>Streptophyta</taxon>
        <taxon>Embryophyta</taxon>
        <taxon>Tracheophyta</taxon>
        <taxon>Spermatophyta</taxon>
        <taxon>Magnoliopsida</taxon>
        <taxon>eudicotyledons</taxon>
        <taxon>Gunneridae</taxon>
        <taxon>Pentapetalae</taxon>
        <taxon>rosids</taxon>
        <taxon>malvids</taxon>
        <taxon>Brassicales</taxon>
        <taxon>Brassicaceae</taxon>
        <taxon>Camelineae</taxon>
        <taxon>Arabidopsis</taxon>
    </lineage>
</organism>
<dbReference type="GO" id="GO:0004519">
    <property type="term" value="F:endonuclease activity"/>
    <property type="evidence" value="ECO:0007669"/>
    <property type="project" value="UniProtKB-KW"/>
</dbReference>
<keyword evidence="4" id="KW-0255">Endonuclease</keyword>
<keyword evidence="4" id="KW-0378">Hydrolase</keyword>
<sequence>MVSTARTKREKPKWIYKDIWTIMVAYWDTEEAQQRSASTRKHGFSDEEEEEEEEGDRSLRRSDPLSQLDPHLPVCRVEDLEAFRRINRKRKYAGSSSSFTTLQSQLEDANPKVEEQAAREAEALQVTLSQAAEIKHLTMMKKNIDDIDKTMDEINEQIENMKQLQKALSAPERPRSGLPKSGETCPSSFSFSRTKSHPTILLRIAGVTAPIGSAADFDEDELEAELEELECAELEEQLLQPVPIHVPQGNKPNVVTLGRLLSISLAYPDILLLQTYTVTTWLETIKERIVPSHGQDSVLFKRPPSSHCSSSHERLLERMSDSASRITASSYGGIEETSFSEMLKKSNSMKKVAAESSDATEGSKGGGMADVDVLGIYHVQRTNHRVEIQFECRCGATIKVLVFRTGPTFTHTTLPESPHPVVTVFWDGDSVTVSVQHCQGSVWLRLSTNVPKTPVAPPPTTITKEPAPAKLLLEAPPGFPPLFPELSKEDRKMALQYISHVDETERLARILRVKQSIEESAADSSTRLIKITSEVDKGKGHVFDYKQAANNFKRPCLKGTKPIASSPALVVASDGESFSNSSIALSQPFQSGQVSTGFSMGLNFKASSSGNLKAGKKERRRPPSWKRKLRASSSQVVTDSKSSKGPTLQDGKYGGFRFEAAAIPMSILSWNCQGAGSSETVQYIRGLRRQHFSDFMFLMETKQKLGYMSELKNSLGYDNLVTVEPLGLSGGLALMWKNSYKVEVLSKDKRIIDTKISLGSIVFCVTFVYGDPVRANRQVVWDRLSGLGLIRDAAWLLVGDFNELLTNAEKKGGPPRDESSFWGFREMAENCKITELRSSGNSFSWGGLRNSIWVQCRLDRSFGNDEWFNLFPRANTKYLSMWASDHRPIRMGWSTAEGPDTTLLDRIQRCRKSMARWKKQADLNSRDRINRLQTSHEAEISKLHPNYNLLKQIKGELARALQEEELFWRQKCREEWLKSGDLNTKFFHNSVKGRKLQNRILMLLDDSGNEHFSEGSKGQVAVDYFRDLFMSSNPHDLETIFQGFQARVTSDMNARLIAPISDEEIKRAAFSVKSSNVSGRTDRATVISENFGILVQDSRVDPADGPWVWIGFLDARRSVVESGYQERLQSVRRADGIWEMLDESLVADTMEFDRNGDNGSASHRSGTQRSAGKLSAVMMAGWRSSGSADVLRNKLSELFREFTKGERCDANEEFSWKSDYGKDSPRSALVEGLDGDLAILKNVKDYGEDFTRVILTEIYRWGSYIVGESEKEIRGSIRKRNCRNMKWGRLHVETSLARCIDGHLTLSEFPGWF</sequence>
<evidence type="ECO:0000256" key="1">
    <source>
        <dbReference type="SAM" id="Coils"/>
    </source>
</evidence>
<reference evidence="4 5" key="1">
    <citation type="submission" date="2020-12" db="EMBL/GenBank/DDBJ databases">
        <title>Concerted genomic and epigenomic changes stabilize Arabidopsis allopolyploids.</title>
        <authorList>
            <person name="Chen Z."/>
        </authorList>
    </citation>
    <scope>NUCLEOTIDE SEQUENCE [LARGE SCALE GENOMIC DNA]</scope>
    <source>
        <strain evidence="4">As9502</strain>
        <tissue evidence="4">Leaf</tissue>
    </source>
</reference>
<dbReference type="InterPro" id="IPR005135">
    <property type="entry name" value="Endo/exonuclease/phosphatase"/>
</dbReference>
<comment type="caution">
    <text evidence="4">The sequence shown here is derived from an EMBL/GenBank/DDBJ whole genome shotgun (WGS) entry which is preliminary data.</text>
</comment>
<gene>
    <name evidence="4" type="ORF">ISN44_As12g040430</name>
</gene>
<evidence type="ECO:0000259" key="3">
    <source>
        <dbReference type="Pfam" id="PF03372"/>
    </source>
</evidence>
<keyword evidence="4" id="KW-0540">Nuclease</keyword>
<accession>A0A8T1YSF2</accession>
<name>A0A8T1YSF2_ARASU</name>
<dbReference type="PANTHER" id="PTHR35218">
    <property type="entry name" value="RNASE H DOMAIN-CONTAINING PROTEIN"/>
    <property type="match status" value="1"/>
</dbReference>
<dbReference type="PANTHER" id="PTHR35218:SF9">
    <property type="entry name" value="ENDONUCLEASE_EXONUCLEASE_PHOSPHATASE DOMAIN-CONTAINING PROTEIN"/>
    <property type="match status" value="1"/>
</dbReference>
<feature type="region of interest" description="Disordered" evidence="2">
    <location>
        <begin position="170"/>
        <end position="191"/>
    </location>
</feature>
<feature type="compositionally biased region" description="Low complexity" evidence="2">
    <location>
        <begin position="632"/>
        <end position="644"/>
    </location>
</feature>
<feature type="region of interest" description="Disordered" evidence="2">
    <location>
        <begin position="609"/>
        <end position="648"/>
    </location>
</feature>
<dbReference type="EMBL" id="JAEFBJ010000012">
    <property type="protein sequence ID" value="KAG7548894.1"/>
    <property type="molecule type" value="Genomic_DNA"/>
</dbReference>
<dbReference type="OrthoDB" id="1109368at2759"/>
<feature type="non-terminal residue" evidence="4">
    <location>
        <position position="1"/>
    </location>
</feature>
<evidence type="ECO:0000313" key="5">
    <source>
        <dbReference type="Proteomes" id="UP000694251"/>
    </source>
</evidence>
<proteinExistence type="predicted"/>
<feature type="compositionally biased region" description="Acidic residues" evidence="2">
    <location>
        <begin position="46"/>
        <end position="55"/>
    </location>
</feature>
<feature type="region of interest" description="Disordered" evidence="2">
    <location>
        <begin position="31"/>
        <end position="70"/>
    </location>
</feature>
<evidence type="ECO:0000256" key="2">
    <source>
        <dbReference type="SAM" id="MobiDB-lite"/>
    </source>
</evidence>
<keyword evidence="5" id="KW-1185">Reference proteome</keyword>
<feature type="coiled-coil region" evidence="1">
    <location>
        <begin position="137"/>
        <end position="167"/>
    </location>
</feature>
<feature type="domain" description="Endonuclease/exonuclease/phosphatase" evidence="3">
    <location>
        <begin position="668"/>
        <end position="886"/>
    </location>
</feature>
<dbReference type="Pfam" id="PF03372">
    <property type="entry name" value="Exo_endo_phos"/>
    <property type="match status" value="1"/>
</dbReference>